<comment type="cofactor">
    <cofactor evidence="1 19">
        <name>Mg(2+)</name>
        <dbReference type="ChEBI" id="CHEBI:18420"/>
    </cofactor>
</comment>
<proteinExistence type="inferred from homology"/>
<keyword evidence="7 19" id="KW-1003">Cell membrane</keyword>
<evidence type="ECO:0000256" key="2">
    <source>
        <dbReference type="ARBA" id="ARBA00004651"/>
    </source>
</evidence>
<sequence length="261" mass="28749">MNMLPLLRQELECFFAGLSFYTRIPTPAWVKYKPENLNKSRKYLALIGVFVGSVGALVLLSLSFVLPSSVSILLSMVATVYITGAFHEDGFADSCDGFGGGWEKAQVLSIMKDSRMGSYGVVGLLLLFGLKFLVLWELFQVNLSLVLITLVLAHAVSRLMASVVMQYFAYVSHIETSKSHQVASLRLSNKNMLLSALPIFIILAFSLDWRYFVALLMSLLVAGVLGQYFKKRIGGYTGDCLGAVQQVTEVGFCVMVLMLAN</sequence>
<evidence type="ECO:0000256" key="18">
    <source>
        <dbReference type="ARBA" id="ARBA00049504"/>
    </source>
</evidence>
<dbReference type="NCBIfam" id="TIGR00317">
    <property type="entry name" value="cobS"/>
    <property type="match status" value="1"/>
</dbReference>
<keyword evidence="9 19" id="KW-0808">Transferase</keyword>
<dbReference type="PANTHER" id="PTHR34148:SF1">
    <property type="entry name" value="ADENOSYLCOBINAMIDE-GDP RIBAZOLETRANSFERASE"/>
    <property type="match status" value="1"/>
</dbReference>
<dbReference type="Proteomes" id="UP000245506">
    <property type="component" value="Unassembled WGS sequence"/>
</dbReference>
<evidence type="ECO:0000313" key="21">
    <source>
        <dbReference type="Proteomes" id="UP000245506"/>
    </source>
</evidence>
<comment type="pathway">
    <text evidence="3 19">Cofactor biosynthesis; adenosylcobalamin biosynthesis; adenosylcobalamin from cob(II)yrinate a,c-diamide: step 7/7.</text>
</comment>
<evidence type="ECO:0000313" key="20">
    <source>
        <dbReference type="EMBL" id="PWQ94461.1"/>
    </source>
</evidence>
<evidence type="ECO:0000256" key="15">
    <source>
        <dbReference type="ARBA" id="ARBA00032605"/>
    </source>
</evidence>
<evidence type="ECO:0000256" key="19">
    <source>
        <dbReference type="HAMAP-Rule" id="MF_00719"/>
    </source>
</evidence>
<evidence type="ECO:0000256" key="4">
    <source>
        <dbReference type="ARBA" id="ARBA00010561"/>
    </source>
</evidence>
<keyword evidence="13 19" id="KW-0472">Membrane</keyword>
<keyword evidence="10 19" id="KW-0812">Transmembrane</keyword>
<feature type="transmembrane region" description="Helical" evidence="19">
    <location>
        <begin position="119"/>
        <end position="139"/>
    </location>
</feature>
<evidence type="ECO:0000256" key="17">
    <source>
        <dbReference type="ARBA" id="ARBA00048623"/>
    </source>
</evidence>
<organism evidence="20 21">
    <name type="scientific">Leucothrix arctica</name>
    <dbReference type="NCBI Taxonomy" id="1481894"/>
    <lineage>
        <taxon>Bacteria</taxon>
        <taxon>Pseudomonadati</taxon>
        <taxon>Pseudomonadota</taxon>
        <taxon>Gammaproteobacteria</taxon>
        <taxon>Thiotrichales</taxon>
        <taxon>Thiotrichaceae</taxon>
        <taxon>Leucothrix</taxon>
    </lineage>
</organism>
<evidence type="ECO:0000256" key="7">
    <source>
        <dbReference type="ARBA" id="ARBA00022475"/>
    </source>
</evidence>
<comment type="subcellular location">
    <subcellularLocation>
        <location evidence="2 19">Cell membrane</location>
        <topology evidence="2 19">Multi-pass membrane protein</topology>
    </subcellularLocation>
</comment>
<feature type="transmembrane region" description="Helical" evidence="19">
    <location>
        <begin position="43"/>
        <end position="66"/>
    </location>
</feature>
<evidence type="ECO:0000256" key="9">
    <source>
        <dbReference type="ARBA" id="ARBA00022679"/>
    </source>
</evidence>
<dbReference type="EMBL" id="QGKL01000039">
    <property type="protein sequence ID" value="PWQ94461.1"/>
    <property type="molecule type" value="Genomic_DNA"/>
</dbReference>
<name>A0A317C872_9GAMM</name>
<accession>A0A317C872</accession>
<evidence type="ECO:0000256" key="16">
    <source>
        <dbReference type="ARBA" id="ARBA00032853"/>
    </source>
</evidence>
<evidence type="ECO:0000256" key="8">
    <source>
        <dbReference type="ARBA" id="ARBA00022573"/>
    </source>
</evidence>
<keyword evidence="21" id="KW-1185">Reference proteome</keyword>
<protein>
    <recommendedName>
        <fullName evidence="6 19">Adenosylcobinamide-GDP ribazoletransferase</fullName>
        <ecNumber evidence="5 19">2.7.8.26</ecNumber>
    </recommendedName>
    <alternativeName>
        <fullName evidence="16 19">Cobalamin synthase</fullName>
    </alternativeName>
    <alternativeName>
        <fullName evidence="15 19">Cobalamin-5'-phosphate synthase</fullName>
    </alternativeName>
</protein>
<gene>
    <name evidence="19" type="primary">cobS</name>
    <name evidence="20" type="ORF">DKT75_14265</name>
</gene>
<evidence type="ECO:0000256" key="14">
    <source>
        <dbReference type="ARBA" id="ARBA00025228"/>
    </source>
</evidence>
<evidence type="ECO:0000256" key="5">
    <source>
        <dbReference type="ARBA" id="ARBA00013200"/>
    </source>
</evidence>
<feature type="transmembrane region" description="Helical" evidence="19">
    <location>
        <begin position="213"/>
        <end position="229"/>
    </location>
</feature>
<evidence type="ECO:0000256" key="13">
    <source>
        <dbReference type="ARBA" id="ARBA00023136"/>
    </source>
</evidence>
<reference evidence="20 21" key="1">
    <citation type="submission" date="2018-05" db="EMBL/GenBank/DDBJ databases">
        <title>Leucothrix arctica sp. nov., isolated from Arctic seawater.</title>
        <authorList>
            <person name="Choi A."/>
            <person name="Baek K."/>
        </authorList>
    </citation>
    <scope>NUCLEOTIDE SEQUENCE [LARGE SCALE GENOMIC DNA]</scope>
    <source>
        <strain evidence="20 21">IMCC9719</strain>
    </source>
</reference>
<evidence type="ECO:0000256" key="11">
    <source>
        <dbReference type="ARBA" id="ARBA00022842"/>
    </source>
</evidence>
<dbReference type="GO" id="GO:0008818">
    <property type="term" value="F:cobalamin 5'-phosphate synthase activity"/>
    <property type="evidence" value="ECO:0007669"/>
    <property type="project" value="UniProtKB-UniRule"/>
</dbReference>
<comment type="function">
    <text evidence="14 19">Joins adenosylcobinamide-GDP and alpha-ribazole to generate adenosylcobalamin (Ado-cobalamin). Also synthesizes adenosylcobalamin 5'-phosphate from adenosylcobinamide-GDP and alpha-ribazole 5'-phosphate.</text>
</comment>
<comment type="catalytic activity">
    <reaction evidence="18 19">
        <text>alpha-ribazole 5'-phosphate + adenosylcob(III)inamide-GDP = adenosylcob(III)alamin 5'-phosphate + GMP + H(+)</text>
        <dbReference type="Rhea" id="RHEA:23560"/>
        <dbReference type="ChEBI" id="CHEBI:15378"/>
        <dbReference type="ChEBI" id="CHEBI:57918"/>
        <dbReference type="ChEBI" id="CHEBI:58115"/>
        <dbReference type="ChEBI" id="CHEBI:60487"/>
        <dbReference type="ChEBI" id="CHEBI:60493"/>
        <dbReference type="EC" id="2.7.8.26"/>
    </reaction>
</comment>
<dbReference type="InterPro" id="IPR003805">
    <property type="entry name" value="CobS"/>
</dbReference>
<evidence type="ECO:0000256" key="1">
    <source>
        <dbReference type="ARBA" id="ARBA00001946"/>
    </source>
</evidence>
<evidence type="ECO:0000256" key="6">
    <source>
        <dbReference type="ARBA" id="ARBA00015850"/>
    </source>
</evidence>
<evidence type="ECO:0000256" key="10">
    <source>
        <dbReference type="ARBA" id="ARBA00022692"/>
    </source>
</evidence>
<evidence type="ECO:0000256" key="3">
    <source>
        <dbReference type="ARBA" id="ARBA00004663"/>
    </source>
</evidence>
<comment type="similarity">
    <text evidence="4 19">Belongs to the CobS family.</text>
</comment>
<dbReference type="NCBIfam" id="NF001277">
    <property type="entry name" value="PRK00235.1-3"/>
    <property type="match status" value="1"/>
</dbReference>
<dbReference type="GO" id="GO:0051073">
    <property type="term" value="F:adenosylcobinamide-GDP ribazoletransferase activity"/>
    <property type="evidence" value="ECO:0007669"/>
    <property type="project" value="UniProtKB-UniRule"/>
</dbReference>
<dbReference type="PANTHER" id="PTHR34148">
    <property type="entry name" value="ADENOSYLCOBINAMIDE-GDP RIBAZOLETRANSFERASE"/>
    <property type="match status" value="1"/>
</dbReference>
<dbReference type="GO" id="GO:0009236">
    <property type="term" value="P:cobalamin biosynthetic process"/>
    <property type="evidence" value="ECO:0007669"/>
    <property type="project" value="UniProtKB-UniRule"/>
</dbReference>
<dbReference type="UniPathway" id="UPA00148">
    <property type="reaction ID" value="UER00238"/>
</dbReference>
<comment type="catalytic activity">
    <reaction evidence="17 19">
        <text>alpha-ribazole + adenosylcob(III)inamide-GDP = adenosylcob(III)alamin + GMP + H(+)</text>
        <dbReference type="Rhea" id="RHEA:16049"/>
        <dbReference type="ChEBI" id="CHEBI:10329"/>
        <dbReference type="ChEBI" id="CHEBI:15378"/>
        <dbReference type="ChEBI" id="CHEBI:18408"/>
        <dbReference type="ChEBI" id="CHEBI:58115"/>
        <dbReference type="ChEBI" id="CHEBI:60487"/>
        <dbReference type="EC" id="2.7.8.26"/>
    </reaction>
</comment>
<dbReference type="HAMAP" id="MF_00719">
    <property type="entry name" value="CobS"/>
    <property type="match status" value="1"/>
</dbReference>
<dbReference type="Pfam" id="PF02654">
    <property type="entry name" value="CobS"/>
    <property type="match status" value="1"/>
</dbReference>
<comment type="caution">
    <text evidence="20">The sequence shown here is derived from an EMBL/GenBank/DDBJ whole genome shotgun (WGS) entry which is preliminary data.</text>
</comment>
<evidence type="ECO:0000256" key="12">
    <source>
        <dbReference type="ARBA" id="ARBA00022989"/>
    </source>
</evidence>
<feature type="transmembrane region" description="Helical" evidence="19">
    <location>
        <begin position="145"/>
        <end position="170"/>
    </location>
</feature>
<dbReference type="GO" id="GO:0005886">
    <property type="term" value="C:plasma membrane"/>
    <property type="evidence" value="ECO:0007669"/>
    <property type="project" value="UniProtKB-SubCell"/>
</dbReference>
<keyword evidence="8 19" id="KW-0169">Cobalamin biosynthesis</keyword>
<dbReference type="AlphaFoldDB" id="A0A317C872"/>
<feature type="transmembrane region" description="Helical" evidence="19">
    <location>
        <begin position="191"/>
        <end position="207"/>
    </location>
</feature>
<keyword evidence="12 19" id="KW-1133">Transmembrane helix</keyword>
<dbReference type="EC" id="2.7.8.26" evidence="5 19"/>
<keyword evidence="11 19" id="KW-0460">Magnesium</keyword>